<organism evidence="1 2">
    <name type="scientific">Senna tora</name>
    <dbReference type="NCBI Taxonomy" id="362788"/>
    <lineage>
        <taxon>Eukaryota</taxon>
        <taxon>Viridiplantae</taxon>
        <taxon>Streptophyta</taxon>
        <taxon>Embryophyta</taxon>
        <taxon>Tracheophyta</taxon>
        <taxon>Spermatophyta</taxon>
        <taxon>Magnoliopsida</taxon>
        <taxon>eudicotyledons</taxon>
        <taxon>Gunneridae</taxon>
        <taxon>Pentapetalae</taxon>
        <taxon>rosids</taxon>
        <taxon>fabids</taxon>
        <taxon>Fabales</taxon>
        <taxon>Fabaceae</taxon>
        <taxon>Caesalpinioideae</taxon>
        <taxon>Cassia clade</taxon>
        <taxon>Senna</taxon>
    </lineage>
</organism>
<evidence type="ECO:0000313" key="1">
    <source>
        <dbReference type="EMBL" id="KAF7811969.1"/>
    </source>
</evidence>
<keyword evidence="2" id="KW-1185">Reference proteome</keyword>
<protein>
    <submittedName>
        <fullName evidence="1">Uncharacterized protein</fullName>
    </submittedName>
</protein>
<sequence length="32" mass="3537">MEFDGEIVKFNAMKRPNEISSVCKVGAINPIV</sequence>
<reference evidence="1" key="1">
    <citation type="submission" date="2020-09" db="EMBL/GenBank/DDBJ databases">
        <title>Genome-Enabled Discovery of Anthraquinone Biosynthesis in Senna tora.</title>
        <authorList>
            <person name="Kang S.-H."/>
            <person name="Pandey R.P."/>
            <person name="Lee C.-M."/>
            <person name="Sim J.-S."/>
            <person name="Jeong J.-T."/>
            <person name="Choi B.-S."/>
            <person name="Jung M."/>
            <person name="Ginzburg D."/>
            <person name="Zhao K."/>
            <person name="Won S.Y."/>
            <person name="Oh T.-J."/>
            <person name="Yu Y."/>
            <person name="Kim N.-H."/>
            <person name="Lee O.R."/>
            <person name="Lee T.-H."/>
            <person name="Bashyal P."/>
            <person name="Kim T.-S."/>
            <person name="Lee W.-H."/>
            <person name="Kawkins C."/>
            <person name="Kim C.-K."/>
            <person name="Kim J.S."/>
            <person name="Ahn B.O."/>
            <person name="Rhee S.Y."/>
            <person name="Sohng J.K."/>
        </authorList>
    </citation>
    <scope>NUCLEOTIDE SEQUENCE</scope>
    <source>
        <tissue evidence="1">Leaf</tissue>
    </source>
</reference>
<dbReference type="EMBL" id="JAAIUW010000010">
    <property type="protein sequence ID" value="KAF7811969.1"/>
    <property type="molecule type" value="Genomic_DNA"/>
</dbReference>
<dbReference type="OrthoDB" id="1723412at2759"/>
<dbReference type="Proteomes" id="UP000634136">
    <property type="component" value="Unassembled WGS sequence"/>
</dbReference>
<comment type="caution">
    <text evidence="1">The sequence shown here is derived from an EMBL/GenBank/DDBJ whole genome shotgun (WGS) entry which is preliminary data.</text>
</comment>
<name>A0A834WCB8_9FABA</name>
<dbReference type="AlphaFoldDB" id="A0A834WCB8"/>
<evidence type="ECO:0000313" key="2">
    <source>
        <dbReference type="Proteomes" id="UP000634136"/>
    </source>
</evidence>
<accession>A0A834WCB8</accession>
<gene>
    <name evidence="1" type="ORF">G2W53_032945</name>
</gene>
<proteinExistence type="predicted"/>